<sequence length="49" mass="5270">MAGSLQYREVTTADWEFCRPSPHPDAEVGDVTPGQEDAVLVDLLLDPAG</sequence>
<accession>A0ABV4GVC2</accession>
<name>A0ABV4GVC2_9ACTN</name>
<proteinExistence type="predicted"/>
<evidence type="ECO:0000313" key="1">
    <source>
        <dbReference type="EMBL" id="MEZ0163256.1"/>
    </source>
</evidence>
<comment type="caution">
    <text evidence="1">The sequence shown here is derived from an EMBL/GenBank/DDBJ whole genome shotgun (WGS) entry which is preliminary data.</text>
</comment>
<keyword evidence="2" id="KW-1185">Reference proteome</keyword>
<organism evidence="1 2">
    <name type="scientific">Kineococcus halophytocola</name>
    <dbReference type="NCBI Taxonomy" id="3234027"/>
    <lineage>
        <taxon>Bacteria</taxon>
        <taxon>Bacillati</taxon>
        <taxon>Actinomycetota</taxon>
        <taxon>Actinomycetes</taxon>
        <taxon>Kineosporiales</taxon>
        <taxon>Kineosporiaceae</taxon>
        <taxon>Kineococcus</taxon>
    </lineage>
</organism>
<reference evidence="1 2" key="1">
    <citation type="submission" date="2024-07" db="EMBL/GenBank/DDBJ databases">
        <authorList>
            <person name="Thanompreechachai J."/>
            <person name="Duangmal K."/>
        </authorList>
    </citation>
    <scope>NUCLEOTIDE SEQUENCE [LARGE SCALE GENOMIC DNA]</scope>
    <source>
        <strain evidence="1 2">LSe6-4</strain>
    </source>
</reference>
<dbReference type="RefSeq" id="WP_370439508.1">
    <property type="nucleotide sequence ID" value="NZ_JBGFTU010000001.1"/>
</dbReference>
<dbReference type="Proteomes" id="UP001565927">
    <property type="component" value="Unassembled WGS sequence"/>
</dbReference>
<dbReference type="EMBL" id="JBGFTU010000001">
    <property type="protein sequence ID" value="MEZ0163256.1"/>
    <property type="molecule type" value="Genomic_DNA"/>
</dbReference>
<evidence type="ECO:0000313" key="2">
    <source>
        <dbReference type="Proteomes" id="UP001565927"/>
    </source>
</evidence>
<protein>
    <recommendedName>
        <fullName evidence="3">Acetamidase</fullName>
    </recommendedName>
</protein>
<evidence type="ECO:0008006" key="3">
    <source>
        <dbReference type="Google" id="ProtNLM"/>
    </source>
</evidence>
<gene>
    <name evidence="1" type="ORF">AB2L27_00585</name>
</gene>